<keyword evidence="1" id="KW-0812">Transmembrane</keyword>
<sequence length="195" mass="22355">MNLPDDRRMLRLLTTSIGAAVWGVLVLGYYGLYHVPLHNRESEHRERIANLSVLLNDNTNVHAMHRQLRETKTHLEDQIAGIRRRIPISPLEAQFLSETTKLASQHRVIIDNFRRQEIASFKDYSEVDVVISGRGSYSSVCQFLHGVNQLERLSTVRSMSLKRSDVEGVYPFEVVYSLQFGIQTDLEPPAEEQPL</sequence>
<dbReference type="GO" id="GO:0043107">
    <property type="term" value="P:type IV pilus-dependent motility"/>
    <property type="evidence" value="ECO:0007669"/>
    <property type="project" value="InterPro"/>
</dbReference>
<keyword evidence="1" id="KW-1133">Transmembrane helix</keyword>
<dbReference type="AlphaFoldDB" id="A0A518AJ81"/>
<organism evidence="2 3">
    <name type="scientific">Aeoliella mucimassa</name>
    <dbReference type="NCBI Taxonomy" id="2527972"/>
    <lineage>
        <taxon>Bacteria</taxon>
        <taxon>Pseudomonadati</taxon>
        <taxon>Planctomycetota</taxon>
        <taxon>Planctomycetia</taxon>
        <taxon>Pirellulales</taxon>
        <taxon>Lacipirellulaceae</taxon>
        <taxon>Aeoliella</taxon>
    </lineage>
</organism>
<name>A0A518AJ81_9BACT</name>
<dbReference type="EMBL" id="CP036278">
    <property type="protein sequence ID" value="QDU54770.1"/>
    <property type="molecule type" value="Genomic_DNA"/>
</dbReference>
<evidence type="ECO:0000256" key="1">
    <source>
        <dbReference type="SAM" id="Phobius"/>
    </source>
</evidence>
<dbReference type="InterPro" id="IPR007445">
    <property type="entry name" value="PilO"/>
</dbReference>
<dbReference type="InterPro" id="IPR014717">
    <property type="entry name" value="Transl_elong_EF1B/ribsomal_bS6"/>
</dbReference>
<dbReference type="Pfam" id="PF04350">
    <property type="entry name" value="PilO"/>
    <property type="match status" value="1"/>
</dbReference>
<dbReference type="Proteomes" id="UP000315750">
    <property type="component" value="Chromosome"/>
</dbReference>
<dbReference type="RefSeq" id="WP_197528909.1">
    <property type="nucleotide sequence ID" value="NZ_CP036278.1"/>
</dbReference>
<feature type="transmembrane region" description="Helical" evidence="1">
    <location>
        <begin position="12"/>
        <end position="32"/>
    </location>
</feature>
<evidence type="ECO:0000313" key="2">
    <source>
        <dbReference type="EMBL" id="QDU54770.1"/>
    </source>
</evidence>
<dbReference type="GO" id="GO:0043683">
    <property type="term" value="P:type IV pilus assembly"/>
    <property type="evidence" value="ECO:0007669"/>
    <property type="project" value="InterPro"/>
</dbReference>
<dbReference type="Gene3D" id="3.30.70.60">
    <property type="match status" value="1"/>
</dbReference>
<keyword evidence="3" id="KW-1185">Reference proteome</keyword>
<dbReference type="KEGG" id="amuc:Pan181_09530"/>
<proteinExistence type="predicted"/>
<protein>
    <submittedName>
        <fullName evidence="2">Pilus assembly protein, PilO</fullName>
    </submittedName>
</protein>
<keyword evidence="1" id="KW-0472">Membrane</keyword>
<gene>
    <name evidence="2" type="ORF">Pan181_09530</name>
</gene>
<reference evidence="2 3" key="1">
    <citation type="submission" date="2019-02" db="EMBL/GenBank/DDBJ databases">
        <title>Deep-cultivation of Planctomycetes and their phenomic and genomic characterization uncovers novel biology.</title>
        <authorList>
            <person name="Wiegand S."/>
            <person name="Jogler M."/>
            <person name="Boedeker C."/>
            <person name="Pinto D."/>
            <person name="Vollmers J."/>
            <person name="Rivas-Marin E."/>
            <person name="Kohn T."/>
            <person name="Peeters S.H."/>
            <person name="Heuer A."/>
            <person name="Rast P."/>
            <person name="Oberbeckmann S."/>
            <person name="Bunk B."/>
            <person name="Jeske O."/>
            <person name="Meyerdierks A."/>
            <person name="Storesund J.E."/>
            <person name="Kallscheuer N."/>
            <person name="Luecker S."/>
            <person name="Lage O.M."/>
            <person name="Pohl T."/>
            <person name="Merkel B.J."/>
            <person name="Hornburger P."/>
            <person name="Mueller R.-W."/>
            <person name="Bruemmer F."/>
            <person name="Labrenz M."/>
            <person name="Spormann A.M."/>
            <person name="Op den Camp H."/>
            <person name="Overmann J."/>
            <person name="Amann R."/>
            <person name="Jetten M.S.M."/>
            <person name="Mascher T."/>
            <person name="Medema M.H."/>
            <person name="Devos D.P."/>
            <person name="Kaster A.-K."/>
            <person name="Ovreas L."/>
            <person name="Rohde M."/>
            <person name="Galperin M.Y."/>
            <person name="Jogler C."/>
        </authorList>
    </citation>
    <scope>NUCLEOTIDE SEQUENCE [LARGE SCALE GENOMIC DNA]</scope>
    <source>
        <strain evidence="2 3">Pan181</strain>
    </source>
</reference>
<accession>A0A518AJ81</accession>
<evidence type="ECO:0000313" key="3">
    <source>
        <dbReference type="Proteomes" id="UP000315750"/>
    </source>
</evidence>